<dbReference type="EC" id="4.2.2.-" evidence="4"/>
<name>A0A370D9Q3_9GAMM</name>
<evidence type="ECO:0000256" key="2">
    <source>
        <dbReference type="ARBA" id="ARBA00023239"/>
    </source>
</evidence>
<keyword evidence="8" id="KW-1185">Reference proteome</keyword>
<feature type="signal peptide" evidence="4">
    <location>
        <begin position="1"/>
        <end position="21"/>
    </location>
</feature>
<dbReference type="Proteomes" id="UP000254266">
    <property type="component" value="Unassembled WGS sequence"/>
</dbReference>
<dbReference type="InterPro" id="IPR036680">
    <property type="entry name" value="SPOR-like_sf"/>
</dbReference>
<dbReference type="Gene3D" id="2.40.40.10">
    <property type="entry name" value="RlpA-like domain"/>
    <property type="match status" value="1"/>
</dbReference>
<dbReference type="GO" id="GO:0042834">
    <property type="term" value="F:peptidoglycan binding"/>
    <property type="evidence" value="ECO:0007669"/>
    <property type="project" value="InterPro"/>
</dbReference>
<dbReference type="InterPro" id="IPR007730">
    <property type="entry name" value="SPOR-like_dom"/>
</dbReference>
<evidence type="ECO:0000256" key="1">
    <source>
        <dbReference type="ARBA" id="ARBA00022729"/>
    </source>
</evidence>
<dbReference type="GO" id="GO:0008932">
    <property type="term" value="F:lytic endotransglycosylase activity"/>
    <property type="evidence" value="ECO:0007669"/>
    <property type="project" value="UniProtKB-UniRule"/>
</dbReference>
<evidence type="ECO:0000256" key="4">
    <source>
        <dbReference type="HAMAP-Rule" id="MF_02071"/>
    </source>
</evidence>
<dbReference type="GO" id="GO:0071555">
    <property type="term" value="P:cell wall organization"/>
    <property type="evidence" value="ECO:0007669"/>
    <property type="project" value="UniProtKB-KW"/>
</dbReference>
<comment type="caution">
    <text evidence="7">The sequence shown here is derived from an EMBL/GenBank/DDBJ whole genome shotgun (WGS) entry which is preliminary data.</text>
</comment>
<proteinExistence type="inferred from homology"/>
<dbReference type="CDD" id="cd22268">
    <property type="entry name" value="DPBB_RlpA-like"/>
    <property type="match status" value="1"/>
</dbReference>
<dbReference type="GO" id="GO:0000270">
    <property type="term" value="P:peptidoglycan metabolic process"/>
    <property type="evidence" value="ECO:0007669"/>
    <property type="project" value="UniProtKB-UniRule"/>
</dbReference>
<comment type="similarity">
    <text evidence="4 5">Belongs to the RlpA family.</text>
</comment>
<keyword evidence="1 4" id="KW-0732">Signal</keyword>
<evidence type="ECO:0000256" key="5">
    <source>
        <dbReference type="RuleBase" id="RU003495"/>
    </source>
</evidence>
<dbReference type="PANTHER" id="PTHR34183:SF1">
    <property type="entry name" value="ENDOLYTIC PEPTIDOGLYCAN TRANSGLYCOSYLASE RLPA"/>
    <property type="match status" value="1"/>
</dbReference>
<keyword evidence="3 4" id="KW-0961">Cell wall biogenesis/degradation</keyword>
<dbReference type="EMBL" id="QFXC01000013">
    <property type="protein sequence ID" value="RDH81623.1"/>
    <property type="molecule type" value="Genomic_DNA"/>
</dbReference>
<dbReference type="HAMAP" id="MF_02071">
    <property type="entry name" value="RlpA"/>
    <property type="match status" value="1"/>
</dbReference>
<dbReference type="Gene3D" id="3.30.70.1070">
    <property type="entry name" value="Sporulation related repeat"/>
    <property type="match status" value="1"/>
</dbReference>
<dbReference type="SUPFAM" id="SSF110997">
    <property type="entry name" value="Sporulation related repeat"/>
    <property type="match status" value="1"/>
</dbReference>
<feature type="chain" id="PRO_5017093070" description="Endolytic peptidoglycan transglycosylase RlpA" evidence="4">
    <location>
        <begin position="22"/>
        <end position="264"/>
    </location>
</feature>
<sequence length="264" mass="28871" precursor="true">MPINKVFYRFLLLAFSLNLVGCVTGDSAPDDYIRDDTPDAIPANEPLSRYGNMPSYTVRGKTYHVLKSSNGFTQKGIASWYGTKFHGRKTSSGEPYNMYAMTAAHKTLPLPTYVEVTHTGNGRKVILKVNDRGPFHEGRVIDLSYAAARKLGISATGTGPVSLRVINTSALDLKTSEVVLPEEINTGGKIHVQVAAMGSESAAEKMAGNLRDKKIPSVRVHVIENDGKKLYRVRIGPIPNVDLAYQVINELNEIGLDKARVIVD</sequence>
<evidence type="ECO:0000313" key="8">
    <source>
        <dbReference type="Proteomes" id="UP000254266"/>
    </source>
</evidence>
<evidence type="ECO:0000313" key="7">
    <source>
        <dbReference type="EMBL" id="RDH81623.1"/>
    </source>
</evidence>
<dbReference type="InterPro" id="IPR034718">
    <property type="entry name" value="RlpA"/>
</dbReference>
<dbReference type="PANTHER" id="PTHR34183">
    <property type="entry name" value="ENDOLYTIC PEPTIDOGLYCAN TRANSGLYCOSYLASE RLPA"/>
    <property type="match status" value="1"/>
</dbReference>
<dbReference type="InterPro" id="IPR036908">
    <property type="entry name" value="RlpA-like_sf"/>
</dbReference>
<dbReference type="FunFam" id="2.40.40.10:FF:000003">
    <property type="entry name" value="Endolytic peptidoglycan transglycosylase RlpA"/>
    <property type="match status" value="1"/>
</dbReference>
<protein>
    <recommendedName>
        <fullName evidence="4">Endolytic peptidoglycan transglycosylase RlpA</fullName>
        <ecNumber evidence="4">4.2.2.-</ecNumber>
    </recommendedName>
</protein>
<dbReference type="InterPro" id="IPR012997">
    <property type="entry name" value="RplA"/>
</dbReference>
<dbReference type="Pfam" id="PF03330">
    <property type="entry name" value="DPBB_1"/>
    <property type="match status" value="1"/>
</dbReference>
<accession>A0A370D9Q3</accession>
<comment type="function">
    <text evidence="4">Lytic transglycosylase with a strong preference for naked glycan strands that lack stem peptides.</text>
</comment>
<keyword evidence="2 4" id="KW-0456">Lyase</keyword>
<dbReference type="SUPFAM" id="SSF50685">
    <property type="entry name" value="Barwin-like endoglucanases"/>
    <property type="match status" value="1"/>
</dbReference>
<keyword evidence="7" id="KW-0449">Lipoprotein</keyword>
<feature type="domain" description="SPOR" evidence="6">
    <location>
        <begin position="184"/>
        <end position="264"/>
    </location>
</feature>
<dbReference type="PROSITE" id="PS51724">
    <property type="entry name" value="SPOR"/>
    <property type="match status" value="1"/>
</dbReference>
<dbReference type="GO" id="GO:0009279">
    <property type="term" value="C:cell outer membrane"/>
    <property type="evidence" value="ECO:0007669"/>
    <property type="project" value="TreeGrafter"/>
</dbReference>
<dbReference type="InterPro" id="IPR009009">
    <property type="entry name" value="RlpA-like_DPBB"/>
</dbReference>
<dbReference type="Pfam" id="PF05036">
    <property type="entry name" value="SPOR"/>
    <property type="match status" value="1"/>
</dbReference>
<evidence type="ECO:0000256" key="3">
    <source>
        <dbReference type="ARBA" id="ARBA00023316"/>
    </source>
</evidence>
<organism evidence="7 8">
    <name type="scientific">endosymbiont of Galathealinum brachiosum</name>
    <dbReference type="NCBI Taxonomy" id="2200906"/>
    <lineage>
        <taxon>Bacteria</taxon>
        <taxon>Pseudomonadati</taxon>
        <taxon>Pseudomonadota</taxon>
        <taxon>Gammaproteobacteria</taxon>
        <taxon>sulfur-oxidizing symbionts</taxon>
    </lineage>
</organism>
<gene>
    <name evidence="4" type="primary">rlpA</name>
    <name evidence="7" type="ORF">DIZ80_16260</name>
</gene>
<evidence type="ECO:0000259" key="6">
    <source>
        <dbReference type="PROSITE" id="PS51724"/>
    </source>
</evidence>
<reference evidence="7 8" key="1">
    <citation type="journal article" date="2018" name="ISME J.">
        <title>Endosymbiont genomes yield clues of tubeworm success.</title>
        <authorList>
            <person name="Li Y."/>
            <person name="Liles M.R."/>
            <person name="Halanych K.M."/>
        </authorList>
    </citation>
    <scope>NUCLEOTIDE SEQUENCE [LARGE SCALE GENOMIC DNA]</scope>
    <source>
        <strain evidence="7">A1464</strain>
    </source>
</reference>
<dbReference type="NCBIfam" id="TIGR00413">
    <property type="entry name" value="rlpA"/>
    <property type="match status" value="1"/>
</dbReference>
<dbReference type="AlphaFoldDB" id="A0A370D9Q3"/>